<dbReference type="InterPro" id="IPR050624">
    <property type="entry name" value="HTH-type_Tx_Regulator"/>
</dbReference>
<feature type="DNA-binding region" description="H-T-H motif" evidence="2">
    <location>
        <begin position="30"/>
        <end position="49"/>
    </location>
</feature>
<evidence type="ECO:0000313" key="6">
    <source>
        <dbReference type="Proteomes" id="UP000095787"/>
    </source>
</evidence>
<dbReference type="SUPFAM" id="SSF46689">
    <property type="entry name" value="Homeodomain-like"/>
    <property type="match status" value="1"/>
</dbReference>
<dbReference type="Proteomes" id="UP000095787">
    <property type="component" value="Unassembled WGS sequence"/>
</dbReference>
<reference evidence="5 7" key="2">
    <citation type="journal article" date="2019" name="Science, e1252229">
        <title>Invertible promoters mediate bacterial phase variation, antibiotic resistance, and host adaptation in the gut.</title>
        <authorList>
            <person name="Jiang X."/>
            <person name="Hall A.B."/>
            <person name="Arthur T.D."/>
            <person name="Plichta D.R."/>
            <person name="Covington C.T."/>
            <person name="Poyet M."/>
            <person name="Crothers J."/>
            <person name="Moses P.L."/>
            <person name="Tolonen A.C."/>
            <person name="Vlamakis H."/>
            <person name="Alm E.J."/>
            <person name="Xavier R.J."/>
        </authorList>
    </citation>
    <scope>NUCLEOTIDE SEQUENCE [LARGE SCALE GENOMIC DNA]</scope>
    <source>
        <strain evidence="7">aa_0143</strain>
        <strain evidence="5">Aa_0143</strain>
    </source>
</reference>
<dbReference type="AlphaFoldDB" id="A0A174BKY3"/>
<dbReference type="GO" id="GO:0016301">
    <property type="term" value="F:kinase activity"/>
    <property type="evidence" value="ECO:0007669"/>
    <property type="project" value="UniProtKB-KW"/>
</dbReference>
<dbReference type="GO" id="GO:0003677">
    <property type="term" value="F:DNA binding"/>
    <property type="evidence" value="ECO:0007669"/>
    <property type="project" value="UniProtKB-UniRule"/>
</dbReference>
<gene>
    <name evidence="5" type="ORF">EAI93_03595</name>
    <name evidence="4" type="ORF">ERS852456_01399</name>
</gene>
<name>A0A174BKY3_9FIRM</name>
<proteinExistence type="predicted"/>
<evidence type="ECO:0000256" key="1">
    <source>
        <dbReference type="ARBA" id="ARBA00023125"/>
    </source>
</evidence>
<evidence type="ECO:0000313" key="7">
    <source>
        <dbReference type="Proteomes" id="UP000292665"/>
    </source>
</evidence>
<feature type="domain" description="HTH tetR-type" evidence="3">
    <location>
        <begin position="7"/>
        <end position="67"/>
    </location>
</feature>
<evidence type="ECO:0000256" key="2">
    <source>
        <dbReference type="PROSITE-ProRule" id="PRU00335"/>
    </source>
</evidence>
<dbReference type="Proteomes" id="UP000292665">
    <property type="component" value="Unassembled WGS sequence"/>
</dbReference>
<accession>A0A174BKY3</accession>
<organism evidence="4 6">
    <name type="scientific">[Ruminococcus] torques</name>
    <dbReference type="NCBI Taxonomy" id="33039"/>
    <lineage>
        <taxon>Bacteria</taxon>
        <taxon>Bacillati</taxon>
        <taxon>Bacillota</taxon>
        <taxon>Clostridia</taxon>
        <taxon>Lachnospirales</taxon>
        <taxon>Lachnospiraceae</taxon>
        <taxon>Mediterraneibacter</taxon>
    </lineage>
</organism>
<keyword evidence="1 2" id="KW-0238">DNA-binding</keyword>
<dbReference type="PROSITE" id="PS50977">
    <property type="entry name" value="HTH_TETR_2"/>
    <property type="match status" value="1"/>
</dbReference>
<protein>
    <submittedName>
        <fullName evidence="4">Probable dihydroxyacetone kinase regulator</fullName>
    </submittedName>
    <submittedName>
        <fullName evidence="5">TetR/AcrR family transcriptional regulator</fullName>
    </submittedName>
</protein>
<evidence type="ECO:0000313" key="5">
    <source>
        <dbReference type="EMBL" id="RYS81433.1"/>
    </source>
</evidence>
<reference evidence="4 6" key="1">
    <citation type="submission" date="2015-09" db="EMBL/GenBank/DDBJ databases">
        <authorList>
            <consortium name="Pathogen Informatics"/>
        </authorList>
    </citation>
    <scope>NUCLEOTIDE SEQUENCE [LARGE SCALE GENOMIC DNA]</scope>
    <source>
        <strain evidence="4 6">2789STDY5834841</strain>
    </source>
</reference>
<sequence length="191" mass="22477">MEDKRIIRTKHNLKDAMIRMLSIEDFEHISVTELCKEAKVSRITFYSHYSDKQSLLDDIFNDMRSIGREDYYRRQKENNPEGELVLGYVNMLNAILDLYYARFDFFQYTNPEVNPYLASRLYSIILETVEMHTAHVRSKLKYSAKKIAGFVCFGMLGFVNECRREGNSLEQTKKETQCLLEEVLRSGILTE</sequence>
<evidence type="ECO:0000259" key="3">
    <source>
        <dbReference type="PROSITE" id="PS50977"/>
    </source>
</evidence>
<dbReference type="InterPro" id="IPR001647">
    <property type="entry name" value="HTH_TetR"/>
</dbReference>
<dbReference type="Pfam" id="PF00440">
    <property type="entry name" value="TetR_N"/>
    <property type="match status" value="1"/>
</dbReference>
<keyword evidence="4" id="KW-0808">Transferase</keyword>
<dbReference type="EMBL" id="RCYR01000003">
    <property type="protein sequence ID" value="RYS81433.1"/>
    <property type="molecule type" value="Genomic_DNA"/>
</dbReference>
<dbReference type="Gene3D" id="1.10.357.10">
    <property type="entry name" value="Tetracycline Repressor, domain 2"/>
    <property type="match status" value="1"/>
</dbReference>
<dbReference type="InterPro" id="IPR009057">
    <property type="entry name" value="Homeodomain-like_sf"/>
</dbReference>
<dbReference type="PANTHER" id="PTHR43479">
    <property type="entry name" value="ACREF/ENVCD OPERON REPRESSOR-RELATED"/>
    <property type="match status" value="1"/>
</dbReference>
<evidence type="ECO:0000313" key="4">
    <source>
        <dbReference type="EMBL" id="CUO01721.1"/>
    </source>
</evidence>
<keyword evidence="4" id="KW-0418">Kinase</keyword>
<dbReference type="PANTHER" id="PTHR43479:SF7">
    <property type="entry name" value="TETR-FAMILY TRANSCRIPTIONAL REGULATOR"/>
    <property type="match status" value="1"/>
</dbReference>
<dbReference type="EMBL" id="CYZO01000015">
    <property type="protein sequence ID" value="CUO01721.1"/>
    <property type="molecule type" value="Genomic_DNA"/>
</dbReference>
<dbReference type="RefSeq" id="WP_009243076.1">
    <property type="nucleotide sequence ID" value="NZ_AP028249.1"/>
</dbReference>